<dbReference type="AlphaFoldDB" id="A0A9P0YPB4"/>
<feature type="transmembrane region" description="Helical" evidence="17">
    <location>
        <begin position="225"/>
        <end position="246"/>
    </location>
</feature>
<evidence type="ECO:0000256" key="10">
    <source>
        <dbReference type="ARBA" id="ARBA00022786"/>
    </source>
</evidence>
<dbReference type="InterPro" id="IPR058051">
    <property type="entry name" value="Znf_RING_synoviolin"/>
</dbReference>
<evidence type="ECO:0000256" key="12">
    <source>
        <dbReference type="ARBA" id="ARBA00022833"/>
    </source>
</evidence>
<reference evidence="19" key="1">
    <citation type="submission" date="2022-07" db="EMBL/GenBank/DDBJ databases">
        <authorList>
            <person name="Macas J."/>
            <person name="Novak P."/>
            <person name="Neumann P."/>
        </authorList>
    </citation>
    <scope>NUCLEOTIDE SEQUENCE</scope>
</reference>
<keyword evidence="7 17" id="KW-0812">Transmembrane</keyword>
<organism evidence="19 20">
    <name type="scientific">Cuscuta europaea</name>
    <name type="common">European dodder</name>
    <dbReference type="NCBI Taxonomy" id="41803"/>
    <lineage>
        <taxon>Eukaryota</taxon>
        <taxon>Viridiplantae</taxon>
        <taxon>Streptophyta</taxon>
        <taxon>Embryophyta</taxon>
        <taxon>Tracheophyta</taxon>
        <taxon>Spermatophyta</taxon>
        <taxon>Magnoliopsida</taxon>
        <taxon>eudicotyledons</taxon>
        <taxon>Gunneridae</taxon>
        <taxon>Pentapetalae</taxon>
        <taxon>asterids</taxon>
        <taxon>lamiids</taxon>
        <taxon>Solanales</taxon>
        <taxon>Convolvulaceae</taxon>
        <taxon>Cuscuteae</taxon>
        <taxon>Cuscuta</taxon>
        <taxon>Cuscuta subgen. Cuscuta</taxon>
    </lineage>
</organism>
<dbReference type="InterPro" id="IPR057992">
    <property type="entry name" value="TPR_SYVN1_N"/>
</dbReference>
<keyword evidence="12" id="KW-0862">Zinc</keyword>
<keyword evidence="20" id="KW-1185">Reference proteome</keyword>
<dbReference type="InterPro" id="IPR013083">
    <property type="entry name" value="Znf_RING/FYVE/PHD"/>
</dbReference>
<dbReference type="SUPFAM" id="SSF57850">
    <property type="entry name" value="RING/U-box"/>
    <property type="match status" value="1"/>
</dbReference>
<dbReference type="GO" id="GO:0036503">
    <property type="term" value="P:ERAD pathway"/>
    <property type="evidence" value="ECO:0007669"/>
    <property type="project" value="TreeGrafter"/>
</dbReference>
<dbReference type="GO" id="GO:0061630">
    <property type="term" value="F:ubiquitin protein ligase activity"/>
    <property type="evidence" value="ECO:0007669"/>
    <property type="project" value="UniProtKB-EC"/>
</dbReference>
<comment type="pathway">
    <text evidence="3">Protein modification; protein ubiquitination.</text>
</comment>
<keyword evidence="10" id="KW-0833">Ubl conjugation pathway</keyword>
<evidence type="ECO:0000256" key="3">
    <source>
        <dbReference type="ARBA" id="ARBA00004906"/>
    </source>
</evidence>
<evidence type="ECO:0000256" key="14">
    <source>
        <dbReference type="ARBA" id="ARBA00023136"/>
    </source>
</evidence>
<protein>
    <recommendedName>
        <fullName evidence="5">RING-type E3 ubiquitin transferase</fullName>
        <ecNumber evidence="5">2.3.2.27</ecNumber>
    </recommendedName>
</protein>
<keyword evidence="11" id="KW-0256">Endoplasmic reticulum</keyword>
<evidence type="ECO:0000256" key="13">
    <source>
        <dbReference type="ARBA" id="ARBA00022989"/>
    </source>
</evidence>
<comment type="similarity">
    <text evidence="4">Belongs to the HRD1 family.</text>
</comment>
<dbReference type="SMART" id="SM00184">
    <property type="entry name" value="RING"/>
    <property type="match status" value="1"/>
</dbReference>
<feature type="region of interest" description="Disordered" evidence="16">
    <location>
        <begin position="409"/>
        <end position="455"/>
    </location>
</feature>
<evidence type="ECO:0000256" key="17">
    <source>
        <dbReference type="SAM" id="Phobius"/>
    </source>
</evidence>
<feature type="transmembrane region" description="Helical" evidence="17">
    <location>
        <begin position="35"/>
        <end position="60"/>
    </location>
</feature>
<dbReference type="PROSITE" id="PS50089">
    <property type="entry name" value="ZF_RING_2"/>
    <property type="match status" value="1"/>
</dbReference>
<evidence type="ECO:0000256" key="8">
    <source>
        <dbReference type="ARBA" id="ARBA00022723"/>
    </source>
</evidence>
<dbReference type="GO" id="GO:0005789">
    <property type="term" value="C:endoplasmic reticulum membrane"/>
    <property type="evidence" value="ECO:0007669"/>
    <property type="project" value="UniProtKB-SubCell"/>
</dbReference>
<keyword evidence="9 15" id="KW-0863">Zinc-finger</keyword>
<evidence type="ECO:0000256" key="11">
    <source>
        <dbReference type="ARBA" id="ARBA00022824"/>
    </source>
</evidence>
<feature type="compositionally biased region" description="Low complexity" evidence="16">
    <location>
        <begin position="420"/>
        <end position="436"/>
    </location>
</feature>
<dbReference type="InterPro" id="IPR001841">
    <property type="entry name" value="Znf_RING"/>
</dbReference>
<dbReference type="CDD" id="cd16479">
    <property type="entry name" value="RING-H2_synoviolin"/>
    <property type="match status" value="1"/>
</dbReference>
<dbReference type="EC" id="2.3.2.27" evidence="5"/>
<comment type="caution">
    <text evidence="19">The sequence shown here is derived from an EMBL/GenBank/DDBJ whole genome shotgun (WGS) entry which is preliminary data.</text>
</comment>
<feature type="compositionally biased region" description="Low complexity" evidence="16">
    <location>
        <begin position="461"/>
        <end position="477"/>
    </location>
</feature>
<feature type="domain" description="RING-type" evidence="18">
    <location>
        <begin position="292"/>
        <end position="330"/>
    </location>
</feature>
<evidence type="ECO:0000256" key="6">
    <source>
        <dbReference type="ARBA" id="ARBA00022679"/>
    </source>
</evidence>
<evidence type="ECO:0000256" key="16">
    <source>
        <dbReference type="SAM" id="MobiDB-lite"/>
    </source>
</evidence>
<feature type="transmembrane region" description="Helical" evidence="17">
    <location>
        <begin position="7"/>
        <end position="23"/>
    </location>
</feature>
<keyword evidence="14 17" id="KW-0472">Membrane</keyword>
<sequence length="530" mass="59613">MLRLQTYAGLSLIATLAVIYHAFNSRGQFYPATLYLSTSKICLVILLNMGLVIMCILWQLTKKIFLGSLREAEVERLNEQSWREVMEILFAITIFRQDFSVSFLAMVTALLLIKALHWLAQKRVEYIETTPTVPLLSHFRIVSFMGFLLVIDSLFLYNSISYLMQTRQASVSLFFSFEYMILATATVSTFVKYVFYVSDMLMEGQWEGKAVCTFYLELIRDLLHLSMYLCFFLVIFINYGVPLHLIRELYETFRNFKIRIADYIRYRKITSNMNGRFPDATPEELNASDATCIICREEMTNAKKLICGHLFHVHCLRSWLERQHTCPTCRAQVVPSENSEAGPTGPQALSQHGTSVQSSSQGPQAGGERNGNINQHQARVQAAIAAASIYGKSYVYTYAPIQSWSPGYTHPPTNKPTDDSVSVNSGGESASSSEHSQPPLQFANPTGSQFSQSAFIPFQHPGSSSLYSSRRSSGNPSTIEDPLLEAQKTLIEHQIKVLQNQLTLLKNPRNVENMTAAPEASDEKGKALSS</sequence>
<dbReference type="Pfam" id="PF25563">
    <property type="entry name" value="TPR_SYVN1_N"/>
    <property type="match status" value="1"/>
</dbReference>
<evidence type="ECO:0000256" key="5">
    <source>
        <dbReference type="ARBA" id="ARBA00012483"/>
    </source>
</evidence>
<feature type="compositionally biased region" description="Polar residues" evidence="16">
    <location>
        <begin position="335"/>
        <end position="363"/>
    </location>
</feature>
<evidence type="ECO:0000313" key="19">
    <source>
        <dbReference type="EMBL" id="CAH9070157.1"/>
    </source>
</evidence>
<feature type="compositionally biased region" description="Polar residues" evidence="16">
    <location>
        <begin position="443"/>
        <end position="454"/>
    </location>
</feature>
<name>A0A9P0YPB4_CUSEU</name>
<comment type="catalytic activity">
    <reaction evidence="1">
        <text>S-ubiquitinyl-[E2 ubiquitin-conjugating enzyme]-L-cysteine + [acceptor protein]-L-lysine = [E2 ubiquitin-conjugating enzyme]-L-cysteine + N(6)-ubiquitinyl-[acceptor protein]-L-lysine.</text>
        <dbReference type="EC" id="2.3.2.27"/>
    </reaction>
</comment>
<evidence type="ECO:0000256" key="2">
    <source>
        <dbReference type="ARBA" id="ARBA00004477"/>
    </source>
</evidence>
<evidence type="ECO:0000256" key="7">
    <source>
        <dbReference type="ARBA" id="ARBA00022692"/>
    </source>
</evidence>
<dbReference type="FunFam" id="3.30.40.10:FF:000194">
    <property type="entry name" value="ERAD-associated E3 ubiquitin-protein ligase HRD1A"/>
    <property type="match status" value="1"/>
</dbReference>
<evidence type="ECO:0000256" key="9">
    <source>
        <dbReference type="ARBA" id="ARBA00022771"/>
    </source>
</evidence>
<dbReference type="GO" id="GO:0008270">
    <property type="term" value="F:zinc ion binding"/>
    <property type="evidence" value="ECO:0007669"/>
    <property type="project" value="UniProtKB-KW"/>
</dbReference>
<feature type="compositionally biased region" description="Basic and acidic residues" evidence="16">
    <location>
        <begin position="521"/>
        <end position="530"/>
    </location>
</feature>
<feature type="transmembrane region" description="Helical" evidence="17">
    <location>
        <begin position="139"/>
        <end position="157"/>
    </location>
</feature>
<keyword evidence="6" id="KW-0808">Transferase</keyword>
<feature type="region of interest" description="Disordered" evidence="16">
    <location>
        <begin position="509"/>
        <end position="530"/>
    </location>
</feature>
<dbReference type="GO" id="GO:0043161">
    <property type="term" value="P:proteasome-mediated ubiquitin-dependent protein catabolic process"/>
    <property type="evidence" value="ECO:0007669"/>
    <property type="project" value="TreeGrafter"/>
</dbReference>
<evidence type="ECO:0000259" key="18">
    <source>
        <dbReference type="PROSITE" id="PS50089"/>
    </source>
</evidence>
<evidence type="ECO:0000256" key="15">
    <source>
        <dbReference type="PROSITE-ProRule" id="PRU00175"/>
    </source>
</evidence>
<accession>A0A9P0YPB4</accession>
<dbReference type="OrthoDB" id="7759664at2759"/>
<keyword evidence="13 17" id="KW-1133">Transmembrane helix</keyword>
<dbReference type="PANTHER" id="PTHR22763">
    <property type="entry name" value="RING ZINC FINGER PROTEIN"/>
    <property type="match status" value="1"/>
</dbReference>
<feature type="region of interest" description="Disordered" evidence="16">
    <location>
        <begin position="461"/>
        <end position="480"/>
    </location>
</feature>
<feature type="transmembrane region" description="Helical" evidence="17">
    <location>
        <begin position="169"/>
        <end position="195"/>
    </location>
</feature>
<feature type="transmembrane region" description="Helical" evidence="17">
    <location>
        <begin position="99"/>
        <end position="119"/>
    </location>
</feature>
<proteinExistence type="inferred from homology"/>
<dbReference type="Proteomes" id="UP001152484">
    <property type="component" value="Unassembled WGS sequence"/>
</dbReference>
<dbReference type="InterPro" id="IPR050731">
    <property type="entry name" value="HRD1_E3_ubiq-ligases"/>
</dbReference>
<keyword evidence="8" id="KW-0479">Metal-binding</keyword>
<gene>
    <name evidence="19" type="ORF">CEURO_LOCUS3547</name>
</gene>
<dbReference type="PANTHER" id="PTHR22763:SF184">
    <property type="entry name" value="E3 UBIQUITIN-PROTEIN LIGASE SYNOVIOLIN"/>
    <property type="match status" value="1"/>
</dbReference>
<dbReference type="EMBL" id="CAMAPE010000005">
    <property type="protein sequence ID" value="CAH9070157.1"/>
    <property type="molecule type" value="Genomic_DNA"/>
</dbReference>
<dbReference type="Gene3D" id="3.30.40.10">
    <property type="entry name" value="Zinc/RING finger domain, C3HC4 (zinc finger)"/>
    <property type="match status" value="1"/>
</dbReference>
<evidence type="ECO:0000256" key="4">
    <source>
        <dbReference type="ARBA" id="ARBA00010089"/>
    </source>
</evidence>
<feature type="region of interest" description="Disordered" evidence="16">
    <location>
        <begin position="335"/>
        <end position="371"/>
    </location>
</feature>
<evidence type="ECO:0000256" key="1">
    <source>
        <dbReference type="ARBA" id="ARBA00000900"/>
    </source>
</evidence>
<dbReference type="Pfam" id="PF13639">
    <property type="entry name" value="zf-RING_2"/>
    <property type="match status" value="1"/>
</dbReference>
<evidence type="ECO:0000313" key="20">
    <source>
        <dbReference type="Proteomes" id="UP001152484"/>
    </source>
</evidence>
<comment type="subcellular location">
    <subcellularLocation>
        <location evidence="2">Endoplasmic reticulum membrane</location>
        <topology evidence="2">Multi-pass membrane protein</topology>
    </subcellularLocation>
</comment>